<organism evidence="3 4">
    <name type="scientific">Ananas comosus</name>
    <name type="common">Pineapple</name>
    <name type="synonym">Ananas ananas</name>
    <dbReference type="NCBI Taxonomy" id="4615"/>
    <lineage>
        <taxon>Eukaryota</taxon>
        <taxon>Viridiplantae</taxon>
        <taxon>Streptophyta</taxon>
        <taxon>Embryophyta</taxon>
        <taxon>Tracheophyta</taxon>
        <taxon>Spermatophyta</taxon>
        <taxon>Magnoliopsida</taxon>
        <taxon>Liliopsida</taxon>
        <taxon>Poales</taxon>
        <taxon>Bromeliaceae</taxon>
        <taxon>Bromelioideae</taxon>
        <taxon>Ananas</taxon>
    </lineage>
</organism>
<proteinExistence type="predicted"/>
<protein>
    <submittedName>
        <fullName evidence="3">Non-classical arabinogalactan protein 30</fullName>
    </submittedName>
</protein>
<sequence>VFALHLVAILLSVAVAGHSQIRRVPAAQVVVVVVEGVVYCQNCSFRGTWSLESAATVAAARVGVTCLGRKNQVPPLFHFLINSSKVIIRRTASTDAAGFYAAGDFYKGDPARACYVRLLASPEAACDDPTNINYGFKGAALKDEGKRATAGLHDIMIYSAGPLAFQPASCASMQ</sequence>
<evidence type="ECO:0000256" key="1">
    <source>
        <dbReference type="ARBA" id="ARBA00022729"/>
    </source>
</evidence>
<accession>A0A199UIU5</accession>
<dbReference type="AlphaFoldDB" id="A0A199UIU5"/>
<keyword evidence="1 2" id="KW-0732">Signal</keyword>
<dbReference type="Pfam" id="PF01190">
    <property type="entry name" value="Pollen_Ole_e_1"/>
    <property type="match status" value="1"/>
</dbReference>
<evidence type="ECO:0000313" key="3">
    <source>
        <dbReference type="EMBL" id="OAY64495.1"/>
    </source>
</evidence>
<evidence type="ECO:0000256" key="2">
    <source>
        <dbReference type="SAM" id="SignalP"/>
    </source>
</evidence>
<dbReference type="PANTHER" id="PTHR33470">
    <property type="entry name" value="OS01G0164075 PROTEIN"/>
    <property type="match status" value="1"/>
</dbReference>
<gene>
    <name evidence="3" type="ORF">ACMD2_19095</name>
</gene>
<dbReference type="Proteomes" id="UP000092600">
    <property type="component" value="Unassembled WGS sequence"/>
</dbReference>
<feature type="signal peptide" evidence="2">
    <location>
        <begin position="1"/>
        <end position="19"/>
    </location>
</feature>
<dbReference type="GO" id="GO:0071944">
    <property type="term" value="C:cell periphery"/>
    <property type="evidence" value="ECO:0007669"/>
    <property type="project" value="TreeGrafter"/>
</dbReference>
<dbReference type="PANTHER" id="PTHR33470:SF4">
    <property type="entry name" value="OS01G0164025 PROTEIN"/>
    <property type="match status" value="1"/>
</dbReference>
<dbReference type="EMBL" id="LSRQ01007865">
    <property type="protein sequence ID" value="OAY64495.1"/>
    <property type="molecule type" value="Genomic_DNA"/>
</dbReference>
<feature type="non-terminal residue" evidence="3">
    <location>
        <position position="1"/>
    </location>
</feature>
<comment type="caution">
    <text evidence="3">The sequence shown here is derived from an EMBL/GenBank/DDBJ whole genome shotgun (WGS) entry which is preliminary data.</text>
</comment>
<feature type="chain" id="PRO_5008285287" evidence="2">
    <location>
        <begin position="20"/>
        <end position="174"/>
    </location>
</feature>
<name>A0A199UIU5_ANACO</name>
<dbReference type="STRING" id="4615.A0A199UIU5"/>
<reference evidence="3 4" key="1">
    <citation type="journal article" date="2016" name="DNA Res.">
        <title>The draft genome of MD-2 pineapple using hybrid error correction of long reads.</title>
        <authorList>
            <person name="Redwan R.M."/>
            <person name="Saidin A."/>
            <person name="Kumar S.V."/>
        </authorList>
    </citation>
    <scope>NUCLEOTIDE SEQUENCE [LARGE SCALE GENOMIC DNA]</scope>
    <source>
        <strain evidence="4">cv. MD2</strain>
        <tissue evidence="3">Leaf</tissue>
    </source>
</reference>
<evidence type="ECO:0000313" key="4">
    <source>
        <dbReference type="Proteomes" id="UP000092600"/>
    </source>
</evidence>